<sequence length="92" mass="10198">MYNLNNGQMILCFIIGLIIAVALFVTQTVNAAPATDPKLWVAECTDQKGRINVYRGSSSSFDFSYDSGILVITTATHKIRYPIHMCTISIPR</sequence>
<proteinExistence type="predicted"/>
<keyword evidence="2" id="KW-1185">Reference proteome</keyword>
<dbReference type="KEGG" id="vg:9925896"/>
<evidence type="ECO:0000313" key="1">
    <source>
        <dbReference type="EMBL" id="ADG35970.1"/>
    </source>
</evidence>
<dbReference type="GeneID" id="9925896"/>
<dbReference type="Proteomes" id="UP000008730">
    <property type="component" value="Segment"/>
</dbReference>
<gene>
    <name evidence="1" type="ORF">Acj61p005</name>
</gene>
<dbReference type="RefSeq" id="YP_004009622.1">
    <property type="nucleotide sequence ID" value="NC_014661.1"/>
</dbReference>
<evidence type="ECO:0000313" key="2">
    <source>
        <dbReference type="Proteomes" id="UP000008730"/>
    </source>
</evidence>
<dbReference type="EMBL" id="GU911519">
    <property type="protein sequence ID" value="ADG35970.1"/>
    <property type="molecule type" value="Genomic_DNA"/>
</dbReference>
<name>E5E3Y6_9CAUD</name>
<organism evidence="1 2">
    <name type="scientific">Acinetobacter phage Acj61</name>
    <dbReference type="NCBI Taxonomy" id="760732"/>
    <lineage>
        <taxon>Viruses</taxon>
        <taxon>Duplodnaviria</taxon>
        <taxon>Heunggongvirae</taxon>
        <taxon>Uroviricota</taxon>
        <taxon>Caudoviricetes</taxon>
        <taxon>Pantevenvirales</taxon>
        <taxon>Straboviridae</taxon>
        <taxon>Twarogvirinae</taxon>
        <taxon>Lasallevirus</taxon>
        <taxon>Lasallevirus Acj61</taxon>
        <taxon>Acinetobacter virus Acj61</taxon>
    </lineage>
</organism>
<protein>
    <submittedName>
        <fullName evidence="1">Uncharacterized protein</fullName>
    </submittedName>
</protein>
<reference evidence="1 2" key="1">
    <citation type="journal article" date="2010" name="Virol. J.">
        <title>Genomes of the T4-related bacteriophages as windows on microbial genome evolution.</title>
        <authorList>
            <person name="Petrov V.M."/>
            <person name="Ratnayaka S."/>
            <person name="Nolan J.M."/>
            <person name="Miller E.S."/>
            <person name="Karam J.D."/>
        </authorList>
    </citation>
    <scope>NUCLEOTIDE SEQUENCE [LARGE SCALE GENOMIC DNA]</scope>
</reference>
<accession>E5E3Y6</accession>